<evidence type="ECO:0000256" key="1">
    <source>
        <dbReference type="ARBA" id="ARBA00022801"/>
    </source>
</evidence>
<protein>
    <recommendedName>
        <fullName evidence="2">CN hydrolase domain-containing protein</fullName>
    </recommendedName>
</protein>
<dbReference type="PANTHER" id="PTHR43674:SF2">
    <property type="entry name" value="BETA-UREIDOPROPIONASE"/>
    <property type="match status" value="1"/>
</dbReference>
<evidence type="ECO:0000313" key="4">
    <source>
        <dbReference type="Proteomes" id="UP000234748"/>
    </source>
</evidence>
<proteinExistence type="predicted"/>
<dbReference type="Gene3D" id="3.60.110.10">
    <property type="entry name" value="Carbon-nitrogen hydrolase"/>
    <property type="match status" value="1"/>
</dbReference>
<dbReference type="InterPro" id="IPR003010">
    <property type="entry name" value="C-N_Hydrolase"/>
</dbReference>
<keyword evidence="1" id="KW-0378">Hydrolase</keyword>
<evidence type="ECO:0000259" key="2">
    <source>
        <dbReference type="PROSITE" id="PS50263"/>
    </source>
</evidence>
<dbReference type="SUPFAM" id="SSF56317">
    <property type="entry name" value="Carbon-nitrogen hydrolase"/>
    <property type="match status" value="1"/>
</dbReference>
<dbReference type="Pfam" id="PF00795">
    <property type="entry name" value="CN_hydrolase"/>
    <property type="match status" value="1"/>
</dbReference>
<dbReference type="EMBL" id="PGUY01000013">
    <property type="protein sequence ID" value="PLT31035.1"/>
    <property type="molecule type" value="Genomic_DNA"/>
</dbReference>
<dbReference type="GO" id="GO:0016811">
    <property type="term" value="F:hydrolase activity, acting on carbon-nitrogen (but not peptide) bonds, in linear amides"/>
    <property type="evidence" value="ECO:0007669"/>
    <property type="project" value="TreeGrafter"/>
</dbReference>
<organism evidence="3 4">
    <name type="scientific">Peribacillus deserti</name>
    <dbReference type="NCBI Taxonomy" id="673318"/>
    <lineage>
        <taxon>Bacteria</taxon>
        <taxon>Bacillati</taxon>
        <taxon>Bacillota</taxon>
        <taxon>Bacilli</taxon>
        <taxon>Bacillales</taxon>
        <taxon>Bacillaceae</taxon>
        <taxon>Peribacillus</taxon>
    </lineage>
</organism>
<dbReference type="OrthoDB" id="9811121at2"/>
<name>A0A2N5M9M6_9BACI</name>
<dbReference type="CDD" id="cd07197">
    <property type="entry name" value="nitrilase"/>
    <property type="match status" value="1"/>
</dbReference>
<comment type="caution">
    <text evidence="3">The sequence shown here is derived from an EMBL/GenBank/DDBJ whole genome shotgun (WGS) entry which is preliminary data.</text>
</comment>
<dbReference type="InterPro" id="IPR036526">
    <property type="entry name" value="C-N_Hydrolase_sf"/>
</dbReference>
<gene>
    <name evidence="3" type="ORF">CUU66_04310</name>
</gene>
<dbReference type="PROSITE" id="PS50263">
    <property type="entry name" value="CN_HYDROLASE"/>
    <property type="match status" value="1"/>
</dbReference>
<accession>A0A2N5M9M6</accession>
<sequence>MFYVHLNSVWGGHKVKAGIQMCREIRFPEQWRHLAVHGAEVIFYLTNVKGEDNFPVWNSHLISRAAENQRFIISSNIAASEQGCSSMAVSPKGNILTELPAGEEAVQKVVIDLTEVSDWYLSQSRMDLM</sequence>
<dbReference type="PANTHER" id="PTHR43674">
    <property type="entry name" value="NITRILASE C965.09-RELATED"/>
    <property type="match status" value="1"/>
</dbReference>
<dbReference type="Proteomes" id="UP000234748">
    <property type="component" value="Unassembled WGS sequence"/>
</dbReference>
<dbReference type="AlphaFoldDB" id="A0A2N5M9M6"/>
<dbReference type="InterPro" id="IPR050345">
    <property type="entry name" value="Aliph_Amidase/BUP"/>
</dbReference>
<feature type="domain" description="CN hydrolase" evidence="2">
    <location>
        <begin position="1"/>
        <end position="113"/>
    </location>
</feature>
<evidence type="ECO:0000313" key="3">
    <source>
        <dbReference type="EMBL" id="PLT31035.1"/>
    </source>
</evidence>
<reference evidence="3 4" key="1">
    <citation type="submission" date="2017-11" db="EMBL/GenBank/DDBJ databases">
        <title>Comparitive Functional Genomics of Dry Heat Resistant strains isolated from the Viking Spacecraft.</title>
        <authorList>
            <person name="Seuylemezian A."/>
            <person name="Cooper K."/>
            <person name="Vaishampayan P."/>
        </authorList>
    </citation>
    <scope>NUCLEOTIDE SEQUENCE [LARGE SCALE GENOMIC DNA]</scope>
    <source>
        <strain evidence="3 4">V1-29</strain>
    </source>
</reference>
<keyword evidence="4" id="KW-1185">Reference proteome</keyword>